<dbReference type="GeneID" id="20368880"/>
<dbReference type="KEGG" id="fpu:FPSE_10263"/>
<name>K3V7M8_FUSPC</name>
<sequence>MDGKKKSAIDAKPNPHIFTVVSQQKFTCQRQTVLLVQSNKKYTDHVSNCLDQKSCIEKKRLEEEELRKKKNKGS</sequence>
<dbReference type="AlphaFoldDB" id="K3V7M8"/>
<reference evidence="1 2" key="1">
    <citation type="journal article" date="2012" name="PLoS Pathog.">
        <title>Comparative pathogenomics reveals horizontally acquired novel virulence genes in fungi infecting cereal hosts.</title>
        <authorList>
            <person name="Gardiner D.M."/>
            <person name="McDonald M.C."/>
            <person name="Covarelli L."/>
            <person name="Solomon P.S."/>
            <person name="Rusu A.G."/>
            <person name="Marshall M."/>
            <person name="Kazan K."/>
            <person name="Chakraborty S."/>
            <person name="McDonald B.A."/>
            <person name="Manners J.M."/>
        </authorList>
    </citation>
    <scope>NUCLEOTIDE SEQUENCE [LARGE SCALE GENOMIC DNA]</scope>
    <source>
        <strain evidence="1 2">CS3096</strain>
    </source>
</reference>
<keyword evidence="2" id="KW-1185">Reference proteome</keyword>
<dbReference type="EMBL" id="AFNW01000335">
    <property type="protein sequence ID" value="EKJ69552.1"/>
    <property type="molecule type" value="Genomic_DNA"/>
</dbReference>
<organism evidence="1 2">
    <name type="scientific">Fusarium pseudograminearum (strain CS3096)</name>
    <name type="common">Wheat and barley crown-rot fungus</name>
    <dbReference type="NCBI Taxonomy" id="1028729"/>
    <lineage>
        <taxon>Eukaryota</taxon>
        <taxon>Fungi</taxon>
        <taxon>Dikarya</taxon>
        <taxon>Ascomycota</taxon>
        <taxon>Pezizomycotina</taxon>
        <taxon>Sordariomycetes</taxon>
        <taxon>Hypocreomycetidae</taxon>
        <taxon>Hypocreales</taxon>
        <taxon>Nectriaceae</taxon>
        <taxon>Fusarium</taxon>
    </lineage>
</organism>
<evidence type="ECO:0000313" key="1">
    <source>
        <dbReference type="EMBL" id="EKJ69552.1"/>
    </source>
</evidence>
<dbReference type="Proteomes" id="UP000007978">
    <property type="component" value="Chromosome 2"/>
</dbReference>
<evidence type="ECO:0000313" key="2">
    <source>
        <dbReference type="Proteomes" id="UP000007978"/>
    </source>
</evidence>
<accession>K3V7M8</accession>
<gene>
    <name evidence="1" type="ORF">FPSE_10263</name>
</gene>
<comment type="caution">
    <text evidence="1">The sequence shown here is derived from an EMBL/GenBank/DDBJ whole genome shotgun (WGS) entry which is preliminary data.</text>
</comment>
<dbReference type="HOGENOM" id="CLU_177936_0_0_1"/>
<proteinExistence type="predicted"/>
<protein>
    <submittedName>
        <fullName evidence="1">Uncharacterized protein</fullName>
    </submittedName>
</protein>
<dbReference type="RefSeq" id="XP_009261655.1">
    <property type="nucleotide sequence ID" value="XM_009263380.1"/>
</dbReference>